<feature type="region of interest" description="Disordered" evidence="1">
    <location>
        <begin position="95"/>
        <end position="115"/>
    </location>
</feature>
<dbReference type="GeneID" id="28817629"/>
<dbReference type="InParanoid" id="A0A194XH00"/>
<dbReference type="EMBL" id="KQ947411">
    <property type="protein sequence ID" value="KUJ19480.1"/>
    <property type="molecule type" value="Genomic_DNA"/>
</dbReference>
<name>A0A194XH00_MOLSC</name>
<feature type="signal peptide" evidence="2">
    <location>
        <begin position="1"/>
        <end position="18"/>
    </location>
</feature>
<feature type="region of interest" description="Disordered" evidence="1">
    <location>
        <begin position="187"/>
        <end position="211"/>
    </location>
</feature>
<reference evidence="3 4" key="1">
    <citation type="submission" date="2015-10" db="EMBL/GenBank/DDBJ databases">
        <title>Full genome of DAOMC 229536 Phialocephala scopiformis, a fungal endophyte of spruce producing the potent anti-insectan compound rugulosin.</title>
        <authorList>
            <consortium name="DOE Joint Genome Institute"/>
            <person name="Walker A.K."/>
            <person name="Frasz S.L."/>
            <person name="Seifert K.A."/>
            <person name="Miller J.D."/>
            <person name="Mondo S.J."/>
            <person name="Labutti K."/>
            <person name="Lipzen A."/>
            <person name="Dockter R."/>
            <person name="Kennedy M."/>
            <person name="Grigoriev I.V."/>
            <person name="Spatafora J.W."/>
        </authorList>
    </citation>
    <scope>NUCLEOTIDE SEQUENCE [LARGE SCALE GENOMIC DNA]</scope>
    <source>
        <strain evidence="3 4">CBS 120377</strain>
    </source>
</reference>
<dbReference type="AlphaFoldDB" id="A0A194XH00"/>
<keyword evidence="4" id="KW-1185">Reference proteome</keyword>
<dbReference type="KEGG" id="psco:LY89DRAFT_491658"/>
<dbReference type="RefSeq" id="XP_018073835.1">
    <property type="nucleotide sequence ID" value="XM_018207903.1"/>
</dbReference>
<organism evidence="3 4">
    <name type="scientific">Mollisia scopiformis</name>
    <name type="common">Conifer needle endophyte fungus</name>
    <name type="synonym">Phialocephala scopiformis</name>
    <dbReference type="NCBI Taxonomy" id="149040"/>
    <lineage>
        <taxon>Eukaryota</taxon>
        <taxon>Fungi</taxon>
        <taxon>Dikarya</taxon>
        <taxon>Ascomycota</taxon>
        <taxon>Pezizomycotina</taxon>
        <taxon>Leotiomycetes</taxon>
        <taxon>Helotiales</taxon>
        <taxon>Mollisiaceae</taxon>
        <taxon>Mollisia</taxon>
    </lineage>
</organism>
<evidence type="ECO:0000313" key="4">
    <source>
        <dbReference type="Proteomes" id="UP000070700"/>
    </source>
</evidence>
<evidence type="ECO:0000256" key="1">
    <source>
        <dbReference type="SAM" id="MobiDB-lite"/>
    </source>
</evidence>
<evidence type="ECO:0000256" key="2">
    <source>
        <dbReference type="SAM" id="SignalP"/>
    </source>
</evidence>
<protein>
    <submittedName>
        <fullName evidence="3">Uncharacterized protein</fullName>
    </submittedName>
</protein>
<gene>
    <name evidence="3" type="ORF">LY89DRAFT_491658</name>
</gene>
<evidence type="ECO:0000313" key="3">
    <source>
        <dbReference type="EMBL" id="KUJ19480.1"/>
    </source>
</evidence>
<dbReference type="Proteomes" id="UP000070700">
    <property type="component" value="Unassembled WGS sequence"/>
</dbReference>
<sequence length="211" mass="21373">MQYPSAYIALFAATAVLSIPVPLNINMGAYSPALVVGDGAIGFKGTESVTQIMNTLEGAAASGAATNGAANAAPAAAAAPAATQAGITQAGVTEQAPATNTAPEVVPQGELPQGMGKNVVTARDEEELDLEELYTEVAKRLTPEEEIEIDEEVEEEDAEKKVKRDLAGFNAALNYAAGALKTSPEVQLGTGEGGSGVGITVNPSSNTTRVG</sequence>
<accession>A0A194XH00</accession>
<feature type="compositionally biased region" description="Polar residues" evidence="1">
    <location>
        <begin position="201"/>
        <end position="211"/>
    </location>
</feature>
<dbReference type="OrthoDB" id="3554456at2759"/>
<keyword evidence="2" id="KW-0732">Signal</keyword>
<proteinExistence type="predicted"/>
<feature type="chain" id="PRO_5008268293" evidence="2">
    <location>
        <begin position="19"/>
        <end position="211"/>
    </location>
</feature>